<dbReference type="Proteomes" id="UP000308430">
    <property type="component" value="Unassembled WGS sequence"/>
</dbReference>
<keyword evidence="3" id="KW-1185">Reference proteome</keyword>
<accession>A0A4S4AMJ5</accession>
<feature type="region of interest" description="Disordered" evidence="1">
    <location>
        <begin position="1"/>
        <end position="39"/>
    </location>
</feature>
<proteinExistence type="predicted"/>
<protein>
    <submittedName>
        <fullName evidence="2">Uncharacterized protein</fullName>
    </submittedName>
</protein>
<feature type="compositionally biased region" description="Basic residues" evidence="1">
    <location>
        <begin position="27"/>
        <end position="39"/>
    </location>
</feature>
<organism evidence="2 3">
    <name type="scientific">Pseudothauera nasutitermitis</name>
    <dbReference type="NCBI Taxonomy" id="2565930"/>
    <lineage>
        <taxon>Bacteria</taxon>
        <taxon>Pseudomonadati</taxon>
        <taxon>Pseudomonadota</taxon>
        <taxon>Betaproteobacteria</taxon>
        <taxon>Rhodocyclales</taxon>
        <taxon>Zoogloeaceae</taxon>
        <taxon>Pseudothauera</taxon>
    </lineage>
</organism>
<evidence type="ECO:0000313" key="3">
    <source>
        <dbReference type="Proteomes" id="UP000308430"/>
    </source>
</evidence>
<name>A0A4S4AMJ5_9RHOO</name>
<dbReference type="EMBL" id="SSOC01000011">
    <property type="protein sequence ID" value="THF60794.1"/>
    <property type="molecule type" value="Genomic_DNA"/>
</dbReference>
<comment type="caution">
    <text evidence="2">The sequence shown here is derived from an EMBL/GenBank/DDBJ whole genome shotgun (WGS) entry which is preliminary data.</text>
</comment>
<evidence type="ECO:0000256" key="1">
    <source>
        <dbReference type="SAM" id="MobiDB-lite"/>
    </source>
</evidence>
<gene>
    <name evidence="2" type="ORF">E6C76_21690</name>
</gene>
<reference evidence="2 3" key="1">
    <citation type="submission" date="2019-04" db="EMBL/GenBank/DDBJ databases">
        <title>Azoarcus nasutitermitis sp. nov. isolated from termite nest.</title>
        <authorList>
            <person name="Lin S.-Y."/>
            <person name="Hameed A."/>
            <person name="Hsu Y.-H."/>
            <person name="Young C.-C."/>
        </authorList>
    </citation>
    <scope>NUCLEOTIDE SEQUENCE [LARGE SCALE GENOMIC DNA]</scope>
    <source>
        <strain evidence="2 3">CC-YHH838</strain>
    </source>
</reference>
<dbReference type="AlphaFoldDB" id="A0A4S4AMJ5"/>
<sequence>MHLSLARKNGGDNCGDAKSGQREQVAKAKKSVGLRQRRLPRPIEDEGCGKCHGGTGCKHRGCFDELH</sequence>
<evidence type="ECO:0000313" key="2">
    <source>
        <dbReference type="EMBL" id="THF60794.1"/>
    </source>
</evidence>
<dbReference type="RefSeq" id="WP_136350357.1">
    <property type="nucleotide sequence ID" value="NZ_SSOC01000011.1"/>
</dbReference>